<feature type="transmembrane region" description="Helical" evidence="1">
    <location>
        <begin position="12"/>
        <end position="30"/>
    </location>
</feature>
<dbReference type="EMBL" id="BBML01000006">
    <property type="protein sequence ID" value="GAK97606.1"/>
    <property type="molecule type" value="Genomic_DNA"/>
</dbReference>
<gene>
    <name evidence="2" type="ORF">JCM19294_142</name>
</gene>
<name>A0A090QQ45_9FLAO</name>
<organism evidence="2 3">
    <name type="scientific">Nonlabens tegetincola</name>
    <dbReference type="NCBI Taxonomy" id="323273"/>
    <lineage>
        <taxon>Bacteria</taxon>
        <taxon>Pseudomonadati</taxon>
        <taxon>Bacteroidota</taxon>
        <taxon>Flavobacteriia</taxon>
        <taxon>Flavobacteriales</taxon>
        <taxon>Flavobacteriaceae</taxon>
        <taxon>Nonlabens</taxon>
    </lineage>
</organism>
<reference evidence="2" key="1">
    <citation type="journal article" date="2014" name="Genome Announc.">
        <title>Draft Genome Sequences of Marine Flavobacterium Nonlabens Strains NR17, NR24, NR27, NR32, NR33, and Ara13.</title>
        <authorList>
            <person name="Nakanishi M."/>
            <person name="Meirelles P."/>
            <person name="Suzuki R."/>
            <person name="Takatani N."/>
            <person name="Mino S."/>
            <person name="Suda W."/>
            <person name="Oshima K."/>
            <person name="Hattori M."/>
            <person name="Ohkuma M."/>
            <person name="Hosokawa M."/>
            <person name="Miyashita K."/>
            <person name="Thompson F.L."/>
            <person name="Niwa A."/>
            <person name="Sawabe T."/>
            <person name="Sawabe T."/>
        </authorList>
    </citation>
    <scope>NUCLEOTIDE SEQUENCE [LARGE SCALE GENOMIC DNA]</scope>
    <source>
        <strain evidence="2">JCM 19294</strain>
    </source>
</reference>
<evidence type="ECO:0000256" key="1">
    <source>
        <dbReference type="SAM" id="Phobius"/>
    </source>
</evidence>
<dbReference type="AlphaFoldDB" id="A0A090QQ45"/>
<accession>A0A090QQ45</accession>
<keyword evidence="1" id="KW-0812">Transmembrane</keyword>
<evidence type="ECO:0000313" key="2">
    <source>
        <dbReference type="EMBL" id="GAK97606.1"/>
    </source>
</evidence>
<keyword evidence="1" id="KW-1133">Transmembrane helix</keyword>
<sequence length="37" mass="4239">MKKGNSKKWSKVYIGLIAANIVFAVIFYLISMRYGNN</sequence>
<proteinExistence type="predicted"/>
<protein>
    <submittedName>
        <fullName evidence="2">Uncharacterized protein</fullName>
    </submittedName>
</protein>
<comment type="caution">
    <text evidence="2">The sequence shown here is derived from an EMBL/GenBank/DDBJ whole genome shotgun (WGS) entry which is preliminary data.</text>
</comment>
<dbReference type="Proteomes" id="UP000029221">
    <property type="component" value="Unassembled WGS sequence"/>
</dbReference>
<keyword evidence="1" id="KW-0472">Membrane</keyword>
<keyword evidence="3" id="KW-1185">Reference proteome</keyword>
<evidence type="ECO:0000313" key="3">
    <source>
        <dbReference type="Proteomes" id="UP000029221"/>
    </source>
</evidence>